<dbReference type="Proteomes" id="UP000614350">
    <property type="component" value="Unassembled WGS sequence"/>
</dbReference>
<dbReference type="InterPro" id="IPR036224">
    <property type="entry name" value="GINS_bundle-like_dom_sf"/>
</dbReference>
<name>A0A834K0B3_VESVU</name>
<feature type="domain" description="GINS subunit" evidence="10">
    <location>
        <begin position="58"/>
        <end position="126"/>
    </location>
</feature>
<dbReference type="SUPFAM" id="SSF158573">
    <property type="entry name" value="GINS helical bundle-like"/>
    <property type="match status" value="1"/>
</dbReference>
<evidence type="ECO:0000313" key="12">
    <source>
        <dbReference type="EMBL" id="KAF7394861.1"/>
    </source>
</evidence>
<feature type="domain" description="DNA replication complex GINS protein PSF1 C-terminal" evidence="11">
    <location>
        <begin position="142"/>
        <end position="192"/>
    </location>
</feature>
<dbReference type="InterPro" id="IPR056783">
    <property type="entry name" value="PSF1_C"/>
</dbReference>
<comment type="function">
    <text evidence="8">Required for correct functioning of the GINS complex, a complex that plays an essential role in the initiation of DNA replication, and progression of DNA replication forks. GINS complex is a core component of CDC45-MCM-GINS (CMG) helicase, the molecular machine that unwinds template DNA during replication, and around which the replisome is built.</text>
</comment>
<dbReference type="GO" id="GO:1902983">
    <property type="term" value="P:DNA strand elongation involved in mitotic DNA replication"/>
    <property type="evidence" value="ECO:0007669"/>
    <property type="project" value="TreeGrafter"/>
</dbReference>
<evidence type="ECO:0000259" key="10">
    <source>
        <dbReference type="Pfam" id="PF05916"/>
    </source>
</evidence>
<comment type="function">
    <text evidence="9">Required for correct functioning of the GINS complex, a complex that plays an essential role in the initiation of DNA replication, and progression of DNA replication forks. GINS complex seems to bind preferentially to single-stranded DNA.</text>
</comment>
<comment type="similarity">
    <text evidence="3 9">Belongs to the GINS1/PSF1 family.</text>
</comment>
<dbReference type="CDD" id="cd21696">
    <property type="entry name" value="GINS_B_Psf1"/>
    <property type="match status" value="1"/>
</dbReference>
<comment type="caution">
    <text evidence="12">The sequence shown here is derived from an EMBL/GenBank/DDBJ whole genome shotgun (WGS) entry which is preliminary data.</text>
</comment>
<dbReference type="EMBL" id="JACSEA010000008">
    <property type="protein sequence ID" value="KAF7394861.1"/>
    <property type="molecule type" value="Genomic_DNA"/>
</dbReference>
<accession>A0A834K0B3</accession>
<evidence type="ECO:0000256" key="6">
    <source>
        <dbReference type="ARBA" id="ARBA00022705"/>
    </source>
</evidence>
<evidence type="ECO:0000256" key="9">
    <source>
        <dbReference type="RuleBase" id="RU368085"/>
    </source>
</evidence>
<evidence type="ECO:0000256" key="7">
    <source>
        <dbReference type="ARBA" id="ARBA00023242"/>
    </source>
</evidence>
<evidence type="ECO:0000259" key="11">
    <source>
        <dbReference type="Pfam" id="PF24997"/>
    </source>
</evidence>
<dbReference type="InterPro" id="IPR005339">
    <property type="entry name" value="GINS_Psf1"/>
</dbReference>
<sequence length="193" mass="22341">MFGKEAFQLITELDLADDIKPFNESVVRQVLEEMQYLYEANLLDSNAIKNDGNTALLPSVQFRHVALTRNKRCILAYLYNRMRRLRQMRWELGSILPPEINSNLLNAEIQWFHSYNKSLATYMRSIGDNCGLNLTVNMLPPKSLYIEVKCLTDFGKLEIENGQVVTLKKNTYHLLPRVICEPLIRQGILEHLA</sequence>
<dbReference type="GO" id="GO:0000811">
    <property type="term" value="C:GINS complex"/>
    <property type="evidence" value="ECO:0007669"/>
    <property type="project" value="UniProtKB-UniRule"/>
</dbReference>
<dbReference type="FunFam" id="1.20.58.1030:FF:000001">
    <property type="entry name" value="DNA replication complex GINS protein PSF1"/>
    <property type="match status" value="1"/>
</dbReference>
<dbReference type="Pfam" id="PF05916">
    <property type="entry name" value="Sld5"/>
    <property type="match status" value="1"/>
</dbReference>
<gene>
    <name evidence="12" type="ORF">HZH66_008035</name>
</gene>
<dbReference type="Pfam" id="PF24997">
    <property type="entry name" value="PSF1_C"/>
    <property type="match status" value="1"/>
</dbReference>
<dbReference type="CDD" id="cd11710">
    <property type="entry name" value="GINS_A_psf1"/>
    <property type="match status" value="1"/>
</dbReference>
<dbReference type="Gene3D" id="1.20.58.1030">
    <property type="match status" value="1"/>
</dbReference>
<proteinExistence type="inferred from homology"/>
<keyword evidence="7 9" id="KW-0539">Nucleus</keyword>
<evidence type="ECO:0000256" key="8">
    <source>
        <dbReference type="ARBA" id="ARBA00045258"/>
    </source>
</evidence>
<evidence type="ECO:0000256" key="5">
    <source>
        <dbReference type="ARBA" id="ARBA00022454"/>
    </source>
</evidence>
<evidence type="ECO:0000256" key="4">
    <source>
        <dbReference type="ARBA" id="ARBA00015143"/>
    </source>
</evidence>
<dbReference type="AlphaFoldDB" id="A0A834K0B3"/>
<dbReference type="PANTHER" id="PTHR12914">
    <property type="entry name" value="PARTNER OF SLD5"/>
    <property type="match status" value="1"/>
</dbReference>
<protein>
    <recommendedName>
        <fullName evidence="4 9">DNA replication complex GINS protein PSF1</fullName>
    </recommendedName>
</protein>
<evidence type="ECO:0000313" key="13">
    <source>
        <dbReference type="Proteomes" id="UP000614350"/>
    </source>
</evidence>
<comment type="subcellular location">
    <subcellularLocation>
        <location evidence="2">Chromosome</location>
    </subcellularLocation>
    <subcellularLocation>
        <location evidence="1 9">Nucleus</location>
    </subcellularLocation>
</comment>
<reference evidence="12" key="1">
    <citation type="journal article" date="2020" name="G3 (Bethesda)">
        <title>High-Quality Assemblies for Three Invasive Social Wasps from the &lt;i&gt;Vespula&lt;/i&gt; Genus.</title>
        <authorList>
            <person name="Harrop T.W.R."/>
            <person name="Guhlin J."/>
            <person name="McLaughlin G.M."/>
            <person name="Permina E."/>
            <person name="Stockwell P."/>
            <person name="Gilligan J."/>
            <person name="Le Lec M.F."/>
            <person name="Gruber M.A.M."/>
            <person name="Quinn O."/>
            <person name="Lovegrove M."/>
            <person name="Duncan E.J."/>
            <person name="Remnant E.J."/>
            <person name="Van Eeckhoven J."/>
            <person name="Graham B."/>
            <person name="Knapp R.A."/>
            <person name="Langford K.W."/>
            <person name="Kronenberg Z."/>
            <person name="Press M.O."/>
            <person name="Eacker S.M."/>
            <person name="Wilson-Rankin E.E."/>
            <person name="Purcell J."/>
            <person name="Lester P.J."/>
            <person name="Dearden P.K."/>
        </authorList>
    </citation>
    <scope>NUCLEOTIDE SEQUENCE</scope>
    <source>
        <strain evidence="12">Marl-1</strain>
    </source>
</reference>
<organism evidence="12 13">
    <name type="scientific">Vespula vulgaris</name>
    <name type="common">Yellow jacket</name>
    <name type="synonym">Wasp</name>
    <dbReference type="NCBI Taxonomy" id="7454"/>
    <lineage>
        <taxon>Eukaryota</taxon>
        <taxon>Metazoa</taxon>
        <taxon>Ecdysozoa</taxon>
        <taxon>Arthropoda</taxon>
        <taxon>Hexapoda</taxon>
        <taxon>Insecta</taxon>
        <taxon>Pterygota</taxon>
        <taxon>Neoptera</taxon>
        <taxon>Endopterygota</taxon>
        <taxon>Hymenoptera</taxon>
        <taxon>Apocrita</taxon>
        <taxon>Aculeata</taxon>
        <taxon>Vespoidea</taxon>
        <taxon>Vespidae</taxon>
        <taxon>Vespinae</taxon>
        <taxon>Vespula</taxon>
    </lineage>
</organism>
<evidence type="ECO:0000256" key="2">
    <source>
        <dbReference type="ARBA" id="ARBA00004286"/>
    </source>
</evidence>
<dbReference type="InterPro" id="IPR021151">
    <property type="entry name" value="GINS_A"/>
</dbReference>
<keyword evidence="5" id="KW-0158">Chromosome</keyword>
<evidence type="ECO:0000256" key="3">
    <source>
        <dbReference type="ARBA" id="ARBA00006677"/>
    </source>
</evidence>
<keyword evidence="6 9" id="KW-0235">DNA replication</keyword>
<comment type="subunit">
    <text evidence="9">Component of the GINS complex.</text>
</comment>
<dbReference type="PANTHER" id="PTHR12914:SF2">
    <property type="entry name" value="DNA REPLICATION COMPLEX GINS PROTEIN PSF1"/>
    <property type="match status" value="1"/>
</dbReference>
<evidence type="ECO:0000256" key="1">
    <source>
        <dbReference type="ARBA" id="ARBA00004123"/>
    </source>
</evidence>
<keyword evidence="13" id="KW-1185">Reference proteome</keyword>